<keyword evidence="6" id="KW-0735">Signal-anchor</keyword>
<organism evidence="12 13">
    <name type="scientific">Durusdinium trenchii</name>
    <dbReference type="NCBI Taxonomy" id="1381693"/>
    <lineage>
        <taxon>Eukaryota</taxon>
        <taxon>Sar</taxon>
        <taxon>Alveolata</taxon>
        <taxon>Dinophyceae</taxon>
        <taxon>Suessiales</taxon>
        <taxon>Symbiodiniaceae</taxon>
        <taxon>Durusdinium</taxon>
    </lineage>
</organism>
<evidence type="ECO:0000256" key="2">
    <source>
        <dbReference type="ARBA" id="ARBA00004606"/>
    </source>
</evidence>
<accession>A0ABP0M5F5</accession>
<evidence type="ECO:0000256" key="9">
    <source>
        <dbReference type="ARBA" id="ARBA00023136"/>
    </source>
</evidence>
<dbReference type="InterPro" id="IPR022751">
    <property type="entry name" value="Alpha_mannosyltransferase"/>
</dbReference>
<dbReference type="PANTHER" id="PTHR31646">
    <property type="entry name" value="ALPHA-1,2-MANNOSYLTRANSFERASE MNN2"/>
    <property type="match status" value="1"/>
</dbReference>
<keyword evidence="5" id="KW-0812">Transmembrane</keyword>
<evidence type="ECO:0000256" key="5">
    <source>
        <dbReference type="ARBA" id="ARBA00022692"/>
    </source>
</evidence>
<evidence type="ECO:0000313" key="12">
    <source>
        <dbReference type="EMBL" id="CAK9046281.1"/>
    </source>
</evidence>
<protein>
    <submittedName>
        <fullName evidence="12">Uncharacterized protein</fullName>
    </submittedName>
</protein>
<keyword evidence="11" id="KW-0732">Signal</keyword>
<proteinExistence type="inferred from homology"/>
<evidence type="ECO:0000313" key="13">
    <source>
        <dbReference type="Proteomes" id="UP001642484"/>
    </source>
</evidence>
<gene>
    <name evidence="12" type="ORF">CCMP2556_LOCUS24068</name>
</gene>
<dbReference type="InterPro" id="IPR029044">
    <property type="entry name" value="Nucleotide-diphossugar_trans"/>
</dbReference>
<evidence type="ECO:0000256" key="1">
    <source>
        <dbReference type="ARBA" id="ARBA00004394"/>
    </source>
</evidence>
<feature type="signal peptide" evidence="11">
    <location>
        <begin position="1"/>
        <end position="18"/>
    </location>
</feature>
<evidence type="ECO:0000256" key="7">
    <source>
        <dbReference type="ARBA" id="ARBA00022989"/>
    </source>
</evidence>
<keyword evidence="9" id="KW-0472">Membrane</keyword>
<dbReference type="EMBL" id="CAXAMN010015658">
    <property type="protein sequence ID" value="CAK9046281.1"/>
    <property type="molecule type" value="Genomic_DNA"/>
</dbReference>
<dbReference type="Proteomes" id="UP001642484">
    <property type="component" value="Unassembled WGS sequence"/>
</dbReference>
<evidence type="ECO:0000256" key="11">
    <source>
        <dbReference type="SAM" id="SignalP"/>
    </source>
</evidence>
<dbReference type="SUPFAM" id="SSF53448">
    <property type="entry name" value="Nucleotide-diphospho-sugar transferases"/>
    <property type="match status" value="1"/>
</dbReference>
<dbReference type="Pfam" id="PF11051">
    <property type="entry name" value="Mannosyl_trans3"/>
    <property type="match status" value="1"/>
</dbReference>
<evidence type="ECO:0000256" key="10">
    <source>
        <dbReference type="ARBA" id="ARBA00037847"/>
    </source>
</evidence>
<sequence>MTLVARLVLLQLVEVAEAQDIFCSHSIPLEECLSYLPSEKAAVNRFMNELEHAPMPSSTAFEGTGIVMSGGAPHVLQALANLDVLRHFHKSDLPVEFFHAFELEEAHCKAFAMRGATCRQLQVPGVYPEYETVLPSVMSSSFQHVLWMDTDITPLVAPEVLFQTEAYQRDGAMFWPDHWSHDCWPYGQSAWPTHVVLHLLQLEYNMSEPRFCHEHETGHFLINKEMHWRPICLANYLATRDFFTRVLHGYKDVFRLAFLKLNASNWFSPVRPGIVGAFMKNGFFYPAALVQFWPHAEVLGDGQYLGDVTTRDIPLYVHQKKVPGILWTDFLTFEEPLGRCTSFRLVPVDPATPDVAPWDLERTDPKIAQSLYLIEALWEKSFYANMERLKNDPNLSPESKEVLRAKRDTSITKQWNQVVESCRCDFANNLWFHLLSVLNPELPDGVKRFDTAACKILLSPNFDGVTCPVGFAALAVMCHRFFGVEERGKAKKVIANLLPGLEGCLPKTFWPLKLDQLRRFLDQDQPFTMVFDPEKAQNLTPDVRRCLPLKSLDCWNPRNVLSEDPLRLRDPMSEGGSENSCLFCCTMRDLSEHCFDSYFTKEACCNEVKA</sequence>
<dbReference type="PANTHER" id="PTHR31646:SF1">
    <property type="entry name" value="ALPHA-1,2-MANNOSYLTRANSFERASE MNN2"/>
    <property type="match status" value="1"/>
</dbReference>
<evidence type="ECO:0000256" key="6">
    <source>
        <dbReference type="ARBA" id="ARBA00022968"/>
    </source>
</evidence>
<keyword evidence="4" id="KW-0808">Transferase</keyword>
<keyword evidence="7" id="KW-1133">Transmembrane helix</keyword>
<reference evidence="12 13" key="1">
    <citation type="submission" date="2024-02" db="EMBL/GenBank/DDBJ databases">
        <authorList>
            <person name="Chen Y."/>
            <person name="Shah S."/>
            <person name="Dougan E. K."/>
            <person name="Thang M."/>
            <person name="Chan C."/>
        </authorList>
    </citation>
    <scope>NUCLEOTIDE SEQUENCE [LARGE SCALE GENOMIC DNA]</scope>
</reference>
<keyword evidence="8" id="KW-0333">Golgi apparatus</keyword>
<name>A0ABP0M5F5_9DINO</name>
<evidence type="ECO:0000256" key="8">
    <source>
        <dbReference type="ARBA" id="ARBA00023034"/>
    </source>
</evidence>
<feature type="chain" id="PRO_5046460420" evidence="11">
    <location>
        <begin position="19"/>
        <end position="610"/>
    </location>
</feature>
<evidence type="ECO:0000256" key="4">
    <source>
        <dbReference type="ARBA" id="ARBA00022679"/>
    </source>
</evidence>
<evidence type="ECO:0000256" key="3">
    <source>
        <dbReference type="ARBA" id="ARBA00009105"/>
    </source>
</evidence>
<comment type="caution">
    <text evidence="12">The sequence shown here is derived from an EMBL/GenBank/DDBJ whole genome shotgun (WGS) entry which is preliminary data.</text>
</comment>
<keyword evidence="13" id="KW-1185">Reference proteome</keyword>
<comment type="similarity">
    <text evidence="3">Belongs to the MNN1/MNT family.</text>
</comment>
<comment type="subcellular location">
    <subcellularLocation>
        <location evidence="10">Endomembrane system</location>
        <topology evidence="10">Single-pass membrane protein</topology>
    </subcellularLocation>
    <subcellularLocation>
        <location evidence="1">Golgi apparatus membrane</location>
    </subcellularLocation>
    <subcellularLocation>
        <location evidence="2">Membrane</location>
        <topology evidence="2">Single-pass type II membrane protein</topology>
    </subcellularLocation>
</comment>